<protein>
    <submittedName>
        <fullName evidence="2">ATP-binding protein</fullName>
    </submittedName>
</protein>
<accession>A0A6M0R9J1</accession>
<evidence type="ECO:0000313" key="3">
    <source>
        <dbReference type="Proteomes" id="UP000473885"/>
    </source>
</evidence>
<dbReference type="GO" id="GO:0016887">
    <property type="term" value="F:ATP hydrolysis activity"/>
    <property type="evidence" value="ECO:0007669"/>
    <property type="project" value="InterPro"/>
</dbReference>
<feature type="domain" description="ATPase AAA-type core" evidence="1">
    <location>
        <begin position="57"/>
        <end position="395"/>
    </location>
</feature>
<dbReference type="GO" id="GO:0005524">
    <property type="term" value="F:ATP binding"/>
    <property type="evidence" value="ECO:0007669"/>
    <property type="project" value="UniProtKB-KW"/>
</dbReference>
<dbReference type="AlphaFoldDB" id="A0A6M0R9J1"/>
<evidence type="ECO:0000259" key="1">
    <source>
        <dbReference type="Pfam" id="PF13304"/>
    </source>
</evidence>
<dbReference type="Gene3D" id="3.40.50.300">
    <property type="entry name" value="P-loop containing nucleotide triphosphate hydrolases"/>
    <property type="match status" value="2"/>
</dbReference>
<dbReference type="SUPFAM" id="SSF52540">
    <property type="entry name" value="P-loop containing nucleoside triphosphate hydrolases"/>
    <property type="match status" value="1"/>
</dbReference>
<keyword evidence="3" id="KW-1185">Reference proteome</keyword>
<organism evidence="2 3">
    <name type="scientific">Clostridium niameyense</name>
    <dbReference type="NCBI Taxonomy" id="1622073"/>
    <lineage>
        <taxon>Bacteria</taxon>
        <taxon>Bacillati</taxon>
        <taxon>Bacillota</taxon>
        <taxon>Clostridia</taxon>
        <taxon>Eubacteriales</taxon>
        <taxon>Clostridiaceae</taxon>
        <taxon>Clostridium</taxon>
    </lineage>
</organism>
<reference evidence="2 3" key="1">
    <citation type="submission" date="2019-04" db="EMBL/GenBank/DDBJ databases">
        <title>Genome sequencing of Clostridium botulinum Groups I-IV and Clostridium butyricum.</title>
        <authorList>
            <person name="Brunt J."/>
            <person name="Van Vliet A.H.M."/>
            <person name="Stringer S.C."/>
            <person name="Carter A.T."/>
            <person name="Peck M.W."/>
        </authorList>
    </citation>
    <scope>NUCLEOTIDE SEQUENCE [LARGE SCALE GENOMIC DNA]</scope>
    <source>
        <strain evidence="2 3">IFR 18/094</strain>
    </source>
</reference>
<dbReference type="InterPro" id="IPR003959">
    <property type="entry name" value="ATPase_AAA_core"/>
</dbReference>
<dbReference type="Pfam" id="PF13304">
    <property type="entry name" value="AAA_21"/>
    <property type="match status" value="1"/>
</dbReference>
<dbReference type="Proteomes" id="UP000473885">
    <property type="component" value="Unassembled WGS sequence"/>
</dbReference>
<dbReference type="PANTHER" id="PTHR40396:SF1">
    <property type="entry name" value="ATPASE AAA-TYPE CORE DOMAIN-CONTAINING PROTEIN"/>
    <property type="match status" value="1"/>
</dbReference>
<sequence length="468" mass="54110">MIHSKIGGMYMKKSIIRLQEIRINNFKNIEEGKVSLKSYINLKKNINSSYKKKSDILGIYGQNGSGKTALVDIIAFLRSVLLGKPLTEDAQYFITQYRSKCNLGFTFLMEDNEEKLLVYYDIEIKRNVENNEIVISKEVLSYSPLTNEKRRVKTKVIDYNMEDNAIFKPLCRYNELVSGNKELLINIAVAKVLAQESGESFIFNKRSLDIFNRGFRDNKNYVKIINALRHFAEFNLFIIKNYLSKFTVRLENNKNIILEDHVNLFESSKVTEEGYGILKRILEQINTVIRFIIPGLNIDIADYGSELDKKGNKSINVELVSVREDKRIPLRYESNGIKKIISILTALIAMYNYRGVCLVVDELDSGIFEYLLGEILNILEENAKGQFIFTSHNLRALEKLSKGSIVFTTINPKNRYVRLTNVKSNNNLRDFYLRAIYLGGQKEKVYEETNTFEINYAFRKAGKIINEK</sequence>
<gene>
    <name evidence="2" type="ORF">FDF74_06765</name>
</gene>
<proteinExistence type="predicted"/>
<dbReference type="EMBL" id="SXDP01000004">
    <property type="protein sequence ID" value="NEZ46912.1"/>
    <property type="molecule type" value="Genomic_DNA"/>
</dbReference>
<keyword evidence="2" id="KW-0067">ATP-binding</keyword>
<comment type="caution">
    <text evidence="2">The sequence shown here is derived from an EMBL/GenBank/DDBJ whole genome shotgun (WGS) entry which is preliminary data.</text>
</comment>
<evidence type="ECO:0000313" key="2">
    <source>
        <dbReference type="EMBL" id="NEZ46912.1"/>
    </source>
</evidence>
<name>A0A6M0R9J1_9CLOT</name>
<dbReference type="InterPro" id="IPR027417">
    <property type="entry name" value="P-loop_NTPase"/>
</dbReference>
<keyword evidence="2" id="KW-0547">Nucleotide-binding</keyword>
<dbReference type="PANTHER" id="PTHR40396">
    <property type="entry name" value="ATPASE-LIKE PROTEIN"/>
    <property type="match status" value="1"/>
</dbReference>